<protein>
    <submittedName>
        <fullName evidence="2">Uncharacterized protein</fullName>
    </submittedName>
</protein>
<dbReference type="EMBL" id="OZ035823">
    <property type="protein sequence ID" value="CAL1569490.1"/>
    <property type="molecule type" value="Genomic_DNA"/>
</dbReference>
<proteinExistence type="predicted"/>
<dbReference type="GO" id="GO:0005886">
    <property type="term" value="C:plasma membrane"/>
    <property type="evidence" value="ECO:0007669"/>
    <property type="project" value="TreeGrafter"/>
</dbReference>
<dbReference type="GO" id="GO:0097038">
    <property type="term" value="C:perinuclear endoplasmic reticulum"/>
    <property type="evidence" value="ECO:0007669"/>
    <property type="project" value="TreeGrafter"/>
</dbReference>
<dbReference type="SUPFAM" id="SSF144000">
    <property type="entry name" value="Oxysterol-binding protein-like"/>
    <property type="match status" value="1"/>
</dbReference>
<evidence type="ECO:0000313" key="3">
    <source>
        <dbReference type="Proteomes" id="UP001497482"/>
    </source>
</evidence>
<dbReference type="Proteomes" id="UP001497482">
    <property type="component" value="Chromosome 1"/>
</dbReference>
<evidence type="ECO:0000256" key="1">
    <source>
        <dbReference type="SAM" id="MobiDB-lite"/>
    </source>
</evidence>
<dbReference type="GO" id="GO:0005829">
    <property type="term" value="C:cytosol"/>
    <property type="evidence" value="ECO:0007669"/>
    <property type="project" value="TreeGrafter"/>
</dbReference>
<dbReference type="PANTHER" id="PTHR10972">
    <property type="entry name" value="OXYSTEROL-BINDING PROTEIN-RELATED"/>
    <property type="match status" value="1"/>
</dbReference>
<sequence length="115" mass="13545">MYFFSSLALTLNEPEEGVAPTDSRRRPDQRLMEAGLWDEANTQKQRLEEIQRLQRKSRETQTQQALEDGPDVDGHQAQWFEKRADETTGEISYMYKGGYWEAKEKQDWSQCAHIF</sequence>
<dbReference type="AlphaFoldDB" id="A0AAV2J0U1"/>
<gene>
    <name evidence="2" type="ORF">KC01_LOCUS1920</name>
</gene>
<dbReference type="GO" id="GO:0015485">
    <property type="term" value="F:cholesterol binding"/>
    <property type="evidence" value="ECO:0007669"/>
    <property type="project" value="TreeGrafter"/>
</dbReference>
<dbReference type="Pfam" id="PF01237">
    <property type="entry name" value="Oxysterol_BP"/>
    <property type="match status" value="1"/>
</dbReference>
<evidence type="ECO:0000313" key="2">
    <source>
        <dbReference type="EMBL" id="CAL1569490.1"/>
    </source>
</evidence>
<reference evidence="2 3" key="1">
    <citation type="submission" date="2024-04" db="EMBL/GenBank/DDBJ databases">
        <authorList>
            <person name="Waldvogel A.-M."/>
            <person name="Schoenle A."/>
        </authorList>
    </citation>
    <scope>NUCLEOTIDE SEQUENCE [LARGE SCALE GENOMIC DNA]</scope>
</reference>
<accession>A0AAV2J0U1</accession>
<organism evidence="2 3">
    <name type="scientific">Knipowitschia caucasica</name>
    <name type="common">Caucasian dwarf goby</name>
    <name type="synonym">Pomatoschistus caucasicus</name>
    <dbReference type="NCBI Taxonomy" id="637954"/>
    <lineage>
        <taxon>Eukaryota</taxon>
        <taxon>Metazoa</taxon>
        <taxon>Chordata</taxon>
        <taxon>Craniata</taxon>
        <taxon>Vertebrata</taxon>
        <taxon>Euteleostomi</taxon>
        <taxon>Actinopterygii</taxon>
        <taxon>Neopterygii</taxon>
        <taxon>Teleostei</taxon>
        <taxon>Neoteleostei</taxon>
        <taxon>Acanthomorphata</taxon>
        <taxon>Gobiaria</taxon>
        <taxon>Gobiiformes</taxon>
        <taxon>Gobioidei</taxon>
        <taxon>Gobiidae</taxon>
        <taxon>Gobiinae</taxon>
        <taxon>Knipowitschia</taxon>
    </lineage>
</organism>
<name>A0AAV2J0U1_KNICA</name>
<dbReference type="InterPro" id="IPR000648">
    <property type="entry name" value="Oxysterol-bd"/>
</dbReference>
<keyword evidence="3" id="KW-1185">Reference proteome</keyword>
<dbReference type="PANTHER" id="PTHR10972:SF70">
    <property type="entry name" value="OXYSTEROL-BINDING PROTEIN"/>
    <property type="match status" value="1"/>
</dbReference>
<feature type="region of interest" description="Disordered" evidence="1">
    <location>
        <begin position="54"/>
        <end position="83"/>
    </location>
</feature>
<dbReference type="InterPro" id="IPR037239">
    <property type="entry name" value="OSBP_sf"/>
</dbReference>